<reference evidence="2" key="1">
    <citation type="journal article" date="2022" name="bioRxiv">
        <title>Sequencing and chromosome-scale assembly of the giantPleurodeles waltlgenome.</title>
        <authorList>
            <person name="Brown T."/>
            <person name="Elewa A."/>
            <person name="Iarovenko S."/>
            <person name="Subramanian E."/>
            <person name="Araus A.J."/>
            <person name="Petzold A."/>
            <person name="Susuki M."/>
            <person name="Suzuki K.-i.T."/>
            <person name="Hayashi T."/>
            <person name="Toyoda A."/>
            <person name="Oliveira C."/>
            <person name="Osipova E."/>
            <person name="Leigh N.D."/>
            <person name="Simon A."/>
            <person name="Yun M.H."/>
        </authorList>
    </citation>
    <scope>NUCLEOTIDE SEQUENCE</scope>
    <source>
        <strain evidence="2">20211129_DDA</strain>
        <tissue evidence="2">Liver</tissue>
    </source>
</reference>
<feature type="compositionally biased region" description="Polar residues" evidence="1">
    <location>
        <begin position="37"/>
        <end position="51"/>
    </location>
</feature>
<protein>
    <submittedName>
        <fullName evidence="2">Uncharacterized protein</fullName>
    </submittedName>
</protein>
<feature type="region of interest" description="Disordered" evidence="1">
    <location>
        <begin position="1"/>
        <end position="97"/>
    </location>
</feature>
<dbReference type="Proteomes" id="UP001066276">
    <property type="component" value="Chromosome 7"/>
</dbReference>
<evidence type="ECO:0000256" key="1">
    <source>
        <dbReference type="SAM" id="MobiDB-lite"/>
    </source>
</evidence>
<comment type="caution">
    <text evidence="2">The sequence shown here is derived from an EMBL/GenBank/DDBJ whole genome shotgun (WGS) entry which is preliminary data.</text>
</comment>
<proteinExistence type="predicted"/>
<sequence>MNGVRAGPGINGRGREPLARLRLVSAPLTREAEVKATSGSQRPPQEEQAQGGTPEAGRQSSLEPASATISGLSRANPGPSFQAPGTGRRSAAEPEKTPPARCIYCGACCSARLCAALSLPTDLLLLLPARAVPARAPLSGSCPRAAFSHTHTLLSPARPLFPLSAPRSAPLSPRRPHCEEEGAAPPHTRSLICPFTVEATPHSSCHSQLHARPARAARSSSTLEVNRRRYWLAVEPSGPVDLRCELGGVSGLITERTRAQSILRR</sequence>
<name>A0AAV7PLX0_PLEWA</name>
<evidence type="ECO:0000313" key="3">
    <source>
        <dbReference type="Proteomes" id="UP001066276"/>
    </source>
</evidence>
<dbReference type="AlphaFoldDB" id="A0AAV7PLX0"/>
<keyword evidence="3" id="KW-1185">Reference proteome</keyword>
<dbReference type="EMBL" id="JANPWB010000011">
    <property type="protein sequence ID" value="KAJ1129136.1"/>
    <property type="molecule type" value="Genomic_DNA"/>
</dbReference>
<evidence type="ECO:0000313" key="2">
    <source>
        <dbReference type="EMBL" id="KAJ1129136.1"/>
    </source>
</evidence>
<organism evidence="2 3">
    <name type="scientific">Pleurodeles waltl</name>
    <name type="common">Iberian ribbed newt</name>
    <dbReference type="NCBI Taxonomy" id="8319"/>
    <lineage>
        <taxon>Eukaryota</taxon>
        <taxon>Metazoa</taxon>
        <taxon>Chordata</taxon>
        <taxon>Craniata</taxon>
        <taxon>Vertebrata</taxon>
        <taxon>Euteleostomi</taxon>
        <taxon>Amphibia</taxon>
        <taxon>Batrachia</taxon>
        <taxon>Caudata</taxon>
        <taxon>Salamandroidea</taxon>
        <taxon>Salamandridae</taxon>
        <taxon>Pleurodelinae</taxon>
        <taxon>Pleurodeles</taxon>
    </lineage>
</organism>
<feature type="compositionally biased region" description="Polar residues" evidence="1">
    <location>
        <begin position="58"/>
        <end position="73"/>
    </location>
</feature>
<accession>A0AAV7PLX0</accession>
<gene>
    <name evidence="2" type="ORF">NDU88_007507</name>
</gene>